<sequence length="754" mass="83545">MTLASEASLSGILKSEWDGLPCSGICKQRSVKDHCEAKFSRYSLSSISRRGGADFETSSVDSTDSGSFGESDVSPLRASQFRGRDNRGIGYIPERIYSATIGEEEEEETSSYYSSDNSADFQPLHFSLVVRTGRAVSAQPEAVVYHTDEDGDSYEGTSVSDDYFNISICRGRAHPAQGCFQEKVYEAVESGERIPGTTPPEDPLQTTCIKKLIKRLRDPDVEVTPEEFEDVDWDNPSFKEQLYHLKQVAAYIEAREMKLKTAGNDEMEALECIDKQIKEAVNKIPEITISNAVSKHDGDAGTVVRKHCVMRGITIPIAVNEWIGGTCTVVSKPAGDLFCREGCPGDVKESVLTMPQIRMVESRTKVLSSENRSYASVMVTTLAESPRHIRRKRVNKNHVSQLVDVIFDDFAGEIVEEETSEMRRHRSGGVALNEHPNQPAEKCSRKKRRKHPPNRNISLLDDVVASELDSLSLSVIRHESCDKKTLYPSKRRRAHKVNERSITFSDLEVNEGCEIPETAEDIKIIPSLGTRNATKTPRKDRQGQSRRSKKGVSRSSFSLLEVPGEFAGEIEKRDIVYKVYPTRTTPCKGHGDASKDSVYVGVLGGSMEIGDKYYSTSLNHSAVASSEKKRRRHRPDGLRMSRQLKYSFVPDEAMIEIFELDSESGLVGEDATPSAKGGVIYEGSASSGRRLMNRSGSLVLPEISSTGRSKHCVEPRRVLNRSINLTRLPEVVGSELPDTVVDGVDTTKSVGERA</sequence>
<evidence type="ECO:0000256" key="1">
    <source>
        <dbReference type="SAM" id="MobiDB-lite"/>
    </source>
</evidence>
<dbReference type="RefSeq" id="XP_067080858.1">
    <property type="nucleotide sequence ID" value="XM_067224757.1"/>
</dbReference>
<evidence type="ECO:0000313" key="2">
    <source>
        <dbReference type="EMBL" id="SCU69970.1"/>
    </source>
</evidence>
<keyword evidence="3" id="KW-1185">Reference proteome</keyword>
<dbReference type="AlphaFoldDB" id="A0A1G4ICL4"/>
<evidence type="ECO:0000313" key="3">
    <source>
        <dbReference type="Proteomes" id="UP000195570"/>
    </source>
</evidence>
<dbReference type="Proteomes" id="UP000195570">
    <property type="component" value="Unassembled WGS sequence"/>
</dbReference>
<name>A0A1G4ICL4_TRYEQ</name>
<feature type="region of interest" description="Disordered" evidence="1">
    <location>
        <begin position="425"/>
        <end position="458"/>
    </location>
</feature>
<accession>A0A1G4ICL4</accession>
<gene>
    <name evidence="2" type="ORF">TEOVI_000153900</name>
</gene>
<reference evidence="2" key="1">
    <citation type="submission" date="2016-09" db="EMBL/GenBank/DDBJ databases">
        <authorList>
            <person name="Hebert L."/>
            <person name="Moumen B."/>
        </authorList>
    </citation>
    <scope>NUCLEOTIDE SEQUENCE [LARGE SCALE GENOMIC DNA]</scope>
    <source>
        <strain evidence="2">OVI</strain>
    </source>
</reference>
<dbReference type="GeneID" id="92375479"/>
<proteinExistence type="predicted"/>
<protein>
    <submittedName>
        <fullName evidence="2">Uncharacterized protein</fullName>
    </submittedName>
</protein>
<feature type="compositionally biased region" description="Basic residues" evidence="1">
    <location>
        <begin position="444"/>
        <end position="453"/>
    </location>
</feature>
<organism evidence="2 3">
    <name type="scientific">Trypanosoma equiperdum</name>
    <dbReference type="NCBI Taxonomy" id="5694"/>
    <lineage>
        <taxon>Eukaryota</taxon>
        <taxon>Discoba</taxon>
        <taxon>Euglenozoa</taxon>
        <taxon>Kinetoplastea</taxon>
        <taxon>Metakinetoplastina</taxon>
        <taxon>Trypanosomatida</taxon>
        <taxon>Trypanosomatidae</taxon>
        <taxon>Trypanosoma</taxon>
    </lineage>
</organism>
<dbReference type="EMBL" id="CZPT02001330">
    <property type="protein sequence ID" value="SCU69970.1"/>
    <property type="molecule type" value="Genomic_DNA"/>
</dbReference>
<feature type="compositionally biased region" description="Polar residues" evidence="1">
    <location>
        <begin position="56"/>
        <end position="68"/>
    </location>
</feature>
<feature type="region of interest" description="Disordered" evidence="1">
    <location>
        <begin position="525"/>
        <end position="555"/>
    </location>
</feature>
<dbReference type="VEuPathDB" id="TriTrypDB:TEOVI_000153900"/>
<feature type="region of interest" description="Disordered" evidence="1">
    <location>
        <begin position="51"/>
        <end position="74"/>
    </location>
</feature>
<comment type="caution">
    <text evidence="2">The sequence shown here is derived from an EMBL/GenBank/DDBJ whole genome shotgun (WGS) entry which is preliminary data.</text>
</comment>